<feature type="region of interest" description="Disordered" evidence="1">
    <location>
        <begin position="56"/>
        <end position="177"/>
    </location>
</feature>
<comment type="caution">
    <text evidence="2">The sequence shown here is derived from an EMBL/GenBank/DDBJ whole genome shotgun (WGS) entry which is preliminary data.</text>
</comment>
<gene>
    <name evidence="2" type="ORF">B0T25DRAFT_542072</name>
</gene>
<name>A0AAJ0HGY1_9PEZI</name>
<dbReference type="Proteomes" id="UP001275084">
    <property type="component" value="Unassembled WGS sequence"/>
</dbReference>
<keyword evidence="3" id="KW-1185">Reference proteome</keyword>
<sequence length="177" mass="19053">MTTFLTSRFLPHPSSIFKMITFQSIFSIRIGVASPAPAIPTAAIPSTKQMPIQISEDDDEEGGAQEEGTQADGTQEGQGIQEGQGMQGGKKPRGRPRGSKNRTNNNIKAAIAMPAESRTKMALKPKPRGRLLVNGGAQEPTANKKRQATDPLEPPAVKKTTRSGRVVRPTVRALRLD</sequence>
<evidence type="ECO:0000313" key="2">
    <source>
        <dbReference type="EMBL" id="KAK3352481.1"/>
    </source>
</evidence>
<feature type="compositionally biased region" description="Low complexity" evidence="1">
    <location>
        <begin position="66"/>
        <end position="79"/>
    </location>
</feature>
<reference evidence="2" key="1">
    <citation type="journal article" date="2023" name="Mol. Phylogenet. Evol.">
        <title>Genome-scale phylogeny and comparative genomics of the fungal order Sordariales.</title>
        <authorList>
            <person name="Hensen N."/>
            <person name="Bonometti L."/>
            <person name="Westerberg I."/>
            <person name="Brannstrom I.O."/>
            <person name="Guillou S."/>
            <person name="Cros-Aarteil S."/>
            <person name="Calhoun S."/>
            <person name="Haridas S."/>
            <person name="Kuo A."/>
            <person name="Mondo S."/>
            <person name="Pangilinan J."/>
            <person name="Riley R."/>
            <person name="LaButti K."/>
            <person name="Andreopoulos B."/>
            <person name="Lipzen A."/>
            <person name="Chen C."/>
            <person name="Yan M."/>
            <person name="Daum C."/>
            <person name="Ng V."/>
            <person name="Clum A."/>
            <person name="Steindorff A."/>
            <person name="Ohm R.A."/>
            <person name="Martin F."/>
            <person name="Silar P."/>
            <person name="Natvig D.O."/>
            <person name="Lalanne C."/>
            <person name="Gautier V."/>
            <person name="Ament-Velasquez S.L."/>
            <person name="Kruys A."/>
            <person name="Hutchinson M.I."/>
            <person name="Powell A.J."/>
            <person name="Barry K."/>
            <person name="Miller A.N."/>
            <person name="Grigoriev I.V."/>
            <person name="Debuchy R."/>
            <person name="Gladieux P."/>
            <person name="Hiltunen Thoren M."/>
            <person name="Johannesson H."/>
        </authorList>
    </citation>
    <scope>NUCLEOTIDE SEQUENCE</scope>
    <source>
        <strain evidence="2">CBS 955.72</strain>
    </source>
</reference>
<accession>A0AAJ0HGY1</accession>
<dbReference type="AlphaFoldDB" id="A0AAJ0HGY1"/>
<organism evidence="2 3">
    <name type="scientific">Lasiosphaeria hispida</name>
    <dbReference type="NCBI Taxonomy" id="260671"/>
    <lineage>
        <taxon>Eukaryota</taxon>
        <taxon>Fungi</taxon>
        <taxon>Dikarya</taxon>
        <taxon>Ascomycota</taxon>
        <taxon>Pezizomycotina</taxon>
        <taxon>Sordariomycetes</taxon>
        <taxon>Sordariomycetidae</taxon>
        <taxon>Sordariales</taxon>
        <taxon>Lasiosphaeriaceae</taxon>
        <taxon>Lasiosphaeria</taxon>
    </lineage>
</organism>
<proteinExistence type="predicted"/>
<dbReference type="EMBL" id="JAUIQD010000004">
    <property type="protein sequence ID" value="KAK3352481.1"/>
    <property type="molecule type" value="Genomic_DNA"/>
</dbReference>
<protein>
    <submittedName>
        <fullName evidence="2">Uncharacterized protein</fullName>
    </submittedName>
</protein>
<evidence type="ECO:0000256" key="1">
    <source>
        <dbReference type="SAM" id="MobiDB-lite"/>
    </source>
</evidence>
<feature type="compositionally biased region" description="Basic residues" evidence="1">
    <location>
        <begin position="90"/>
        <end position="100"/>
    </location>
</feature>
<evidence type="ECO:0000313" key="3">
    <source>
        <dbReference type="Proteomes" id="UP001275084"/>
    </source>
</evidence>
<reference evidence="2" key="2">
    <citation type="submission" date="2023-06" db="EMBL/GenBank/DDBJ databases">
        <authorList>
            <consortium name="Lawrence Berkeley National Laboratory"/>
            <person name="Haridas S."/>
            <person name="Hensen N."/>
            <person name="Bonometti L."/>
            <person name="Westerberg I."/>
            <person name="Brannstrom I.O."/>
            <person name="Guillou S."/>
            <person name="Cros-Aarteil S."/>
            <person name="Calhoun S."/>
            <person name="Kuo A."/>
            <person name="Mondo S."/>
            <person name="Pangilinan J."/>
            <person name="Riley R."/>
            <person name="Labutti K."/>
            <person name="Andreopoulos B."/>
            <person name="Lipzen A."/>
            <person name="Chen C."/>
            <person name="Yanf M."/>
            <person name="Daum C."/>
            <person name="Ng V."/>
            <person name="Clum A."/>
            <person name="Steindorff A."/>
            <person name="Ohm R."/>
            <person name="Martin F."/>
            <person name="Silar P."/>
            <person name="Natvig D."/>
            <person name="Lalanne C."/>
            <person name="Gautier V."/>
            <person name="Ament-Velasquez S.L."/>
            <person name="Kruys A."/>
            <person name="Hutchinson M.I."/>
            <person name="Powell A.J."/>
            <person name="Barry K."/>
            <person name="Miller A.N."/>
            <person name="Grigoriev I.V."/>
            <person name="Debuchy R."/>
            <person name="Gladieux P."/>
            <person name="Thoren M.H."/>
            <person name="Johannesson H."/>
        </authorList>
    </citation>
    <scope>NUCLEOTIDE SEQUENCE</scope>
    <source>
        <strain evidence="2">CBS 955.72</strain>
    </source>
</reference>